<gene>
    <name evidence="1" type="ORF">JKP88DRAFT_216921</name>
</gene>
<sequence length="187" mass="20843">MCPPPLDSAMCVMTRPEYAMWSAADSAEQKARQRLLRGSLVHQRRIEVLIHNQSILDAKLKQLWPLRNEIRELSSHLNDDMASRVDNCYSSTFSAGCRSSPAMLRRCITTSPEPMLSSSMTLRLCGGKNTAIGCRWHLVNVFLQLYAKDNSERSSPREATASDDGTGDIAFTCAVIRAVATLRKLLL</sequence>
<organism evidence="1 2">
    <name type="scientific">Tribonema minus</name>
    <dbReference type="NCBI Taxonomy" id="303371"/>
    <lineage>
        <taxon>Eukaryota</taxon>
        <taxon>Sar</taxon>
        <taxon>Stramenopiles</taxon>
        <taxon>Ochrophyta</taxon>
        <taxon>PX clade</taxon>
        <taxon>Xanthophyceae</taxon>
        <taxon>Tribonematales</taxon>
        <taxon>Tribonemataceae</taxon>
        <taxon>Tribonema</taxon>
    </lineage>
</organism>
<comment type="caution">
    <text evidence="1">The sequence shown here is derived from an EMBL/GenBank/DDBJ whole genome shotgun (WGS) entry which is preliminary data.</text>
</comment>
<protein>
    <submittedName>
        <fullName evidence="1">Uncharacterized protein</fullName>
    </submittedName>
</protein>
<accession>A0A836CPI1</accession>
<keyword evidence="2" id="KW-1185">Reference proteome</keyword>
<name>A0A836CPI1_9STRA</name>
<evidence type="ECO:0000313" key="1">
    <source>
        <dbReference type="EMBL" id="KAG5192788.1"/>
    </source>
</evidence>
<reference evidence="1" key="1">
    <citation type="submission" date="2021-02" db="EMBL/GenBank/DDBJ databases">
        <title>First Annotated Genome of the Yellow-green Alga Tribonema minus.</title>
        <authorList>
            <person name="Mahan K.M."/>
        </authorList>
    </citation>
    <scope>NUCLEOTIDE SEQUENCE</scope>
    <source>
        <strain evidence="1">UTEX B ZZ1240</strain>
    </source>
</reference>
<proteinExistence type="predicted"/>
<dbReference type="EMBL" id="JAFCMP010000002">
    <property type="protein sequence ID" value="KAG5192788.1"/>
    <property type="molecule type" value="Genomic_DNA"/>
</dbReference>
<evidence type="ECO:0000313" key="2">
    <source>
        <dbReference type="Proteomes" id="UP000664859"/>
    </source>
</evidence>
<dbReference type="AlphaFoldDB" id="A0A836CPI1"/>
<dbReference type="Proteomes" id="UP000664859">
    <property type="component" value="Unassembled WGS sequence"/>
</dbReference>